<dbReference type="AlphaFoldDB" id="A0A2P2LDD5"/>
<protein>
    <submittedName>
        <fullName evidence="2">Uncharacterized protein</fullName>
    </submittedName>
</protein>
<organism evidence="2">
    <name type="scientific">Rhizophora mucronata</name>
    <name type="common">Asiatic mangrove</name>
    <dbReference type="NCBI Taxonomy" id="61149"/>
    <lineage>
        <taxon>Eukaryota</taxon>
        <taxon>Viridiplantae</taxon>
        <taxon>Streptophyta</taxon>
        <taxon>Embryophyta</taxon>
        <taxon>Tracheophyta</taxon>
        <taxon>Spermatophyta</taxon>
        <taxon>Magnoliopsida</taxon>
        <taxon>eudicotyledons</taxon>
        <taxon>Gunneridae</taxon>
        <taxon>Pentapetalae</taxon>
        <taxon>rosids</taxon>
        <taxon>fabids</taxon>
        <taxon>Malpighiales</taxon>
        <taxon>Rhizophoraceae</taxon>
        <taxon>Rhizophora</taxon>
    </lineage>
</organism>
<reference evidence="2" key="1">
    <citation type="submission" date="2018-02" db="EMBL/GenBank/DDBJ databases">
        <title>Rhizophora mucronata_Transcriptome.</title>
        <authorList>
            <person name="Meera S.P."/>
            <person name="Sreeshan A."/>
            <person name="Augustine A."/>
        </authorList>
    </citation>
    <scope>NUCLEOTIDE SEQUENCE</scope>
    <source>
        <tissue evidence="2">Leaf</tissue>
    </source>
</reference>
<name>A0A2P2LDD5_RHIMU</name>
<accession>A0A2P2LDD5</accession>
<dbReference type="EMBL" id="GGEC01035502">
    <property type="protein sequence ID" value="MBX15986.1"/>
    <property type="molecule type" value="Transcribed_RNA"/>
</dbReference>
<feature type="compositionally biased region" description="Basic and acidic residues" evidence="1">
    <location>
        <begin position="18"/>
        <end position="31"/>
    </location>
</feature>
<proteinExistence type="predicted"/>
<sequence length="58" mass="6884">MTKISLAVAHILHRTVENREANHGEKHEESINPRFRFMHTEKQTQIERERDIEGDEST</sequence>
<feature type="compositionally biased region" description="Basic and acidic residues" evidence="1">
    <location>
        <begin position="38"/>
        <end position="51"/>
    </location>
</feature>
<evidence type="ECO:0000256" key="1">
    <source>
        <dbReference type="SAM" id="MobiDB-lite"/>
    </source>
</evidence>
<evidence type="ECO:0000313" key="2">
    <source>
        <dbReference type="EMBL" id="MBX15986.1"/>
    </source>
</evidence>
<feature type="region of interest" description="Disordered" evidence="1">
    <location>
        <begin position="18"/>
        <end position="58"/>
    </location>
</feature>